<evidence type="ECO:0000256" key="4">
    <source>
        <dbReference type="ARBA" id="ARBA00022490"/>
    </source>
</evidence>
<dbReference type="Gene3D" id="3.10.150.10">
    <property type="entry name" value="DNA Polymerase III, subunit A, domain 2"/>
    <property type="match status" value="1"/>
</dbReference>
<comment type="function">
    <text evidence="10">Confers DNA tethering and processivity to DNA polymerases and other proteins. Acts as a clamp, forming a ring around DNA (a reaction catalyzed by the clamp-loading complex) which diffuses in an ATP-independent manner freely and bidirectionally along dsDNA. Initially characterized for its ability to contact the catalytic subunit of DNA polymerase III (Pol III), a complex, multichain enzyme responsible for most of the replicative synthesis in bacteria; Pol III exhibits 3'-5' exonuclease proofreading activity. The beta chain is required for initiation of replication as well as for processivity of DNA replication.</text>
</comment>
<dbReference type="HOGENOM" id="CLU_038149_4_1_10"/>
<dbReference type="AlphaFoldDB" id="F0NYL0"/>
<evidence type="ECO:0000256" key="10">
    <source>
        <dbReference type="PIRNR" id="PIRNR000804"/>
    </source>
</evidence>
<keyword evidence="9" id="KW-0238">DNA-binding</keyword>
<dbReference type="InterPro" id="IPR022635">
    <property type="entry name" value="DNA_polIII_beta_C"/>
</dbReference>
<evidence type="ECO:0000256" key="6">
    <source>
        <dbReference type="ARBA" id="ARBA00022695"/>
    </source>
</evidence>
<dbReference type="Proteomes" id="UP000008641">
    <property type="component" value="Chromosome"/>
</dbReference>
<evidence type="ECO:0000256" key="5">
    <source>
        <dbReference type="ARBA" id="ARBA00022679"/>
    </source>
</evidence>
<proteinExistence type="inferred from homology"/>
<sequence>MKFIVSSNTLLKNVNTIGGVINNNNTLPILDNFLFELKGNELTITGSDLETTISTTFEVESEDEGKIAVPSKILTDTLKTFPAQPLTFIQKDGNTLEIVSEQGNYQLAYEDASEYPQTPDVEEAHLTKLPASVISEAILKTIFATGNDELRPIMTGVLFQAQPDVFNFVATDAHRLVKYSRTGLQSVEAAEYIMPKKPLNLLKNILGGNNDEVTIEYNQTNTRFTFQNIVLTCRLIDGKYPNYDAVIPKENPNVLTINRNLFLSSLKRVAIFSNKTTNQIRLKLIGNSLTISAEDVDFANKAEERLPCEYNGTDLQIGFNSKFLIEMLNNLQSDDITLEMSEPNRAGIIKPVDGLEEGEEILMLVMPVMLNA</sequence>
<gene>
    <name evidence="14" type="ordered locus">Weevi_0411</name>
</gene>
<dbReference type="CDD" id="cd00140">
    <property type="entry name" value="beta_clamp"/>
    <property type="match status" value="1"/>
</dbReference>
<dbReference type="GO" id="GO:0003677">
    <property type="term" value="F:DNA binding"/>
    <property type="evidence" value="ECO:0007669"/>
    <property type="project" value="UniProtKB-UniRule"/>
</dbReference>
<evidence type="ECO:0000259" key="11">
    <source>
        <dbReference type="Pfam" id="PF00712"/>
    </source>
</evidence>
<evidence type="ECO:0000313" key="14">
    <source>
        <dbReference type="EMBL" id="ADX67130.1"/>
    </source>
</evidence>
<keyword evidence="5 10" id="KW-0808">Transferase</keyword>
<comment type="similarity">
    <text evidence="2 10">Belongs to the beta sliding clamp family.</text>
</comment>
<dbReference type="NCBIfam" id="TIGR00663">
    <property type="entry name" value="dnan"/>
    <property type="match status" value="1"/>
</dbReference>
<dbReference type="EMBL" id="CP002455">
    <property type="protein sequence ID" value="ADX67130.1"/>
    <property type="molecule type" value="Genomic_DNA"/>
</dbReference>
<dbReference type="STRING" id="865938.Weevi_0411"/>
<dbReference type="InterPro" id="IPR001001">
    <property type="entry name" value="DNA_polIII_beta"/>
</dbReference>
<dbReference type="InterPro" id="IPR022637">
    <property type="entry name" value="DNA_polIII_beta_cen"/>
</dbReference>
<organism evidence="14 15">
    <name type="scientific">Weeksella virosa (strain ATCC 43766 / DSM 16922 / JCM 21250 / CCUG 30538 / CDC 9751 / IAM 14551 / NBRC 16016 / NCTC 11634 / CL345/78)</name>
    <dbReference type="NCBI Taxonomy" id="865938"/>
    <lineage>
        <taxon>Bacteria</taxon>
        <taxon>Pseudomonadati</taxon>
        <taxon>Bacteroidota</taxon>
        <taxon>Flavobacteriia</taxon>
        <taxon>Flavobacteriales</taxon>
        <taxon>Weeksellaceae</taxon>
        <taxon>Weeksella</taxon>
    </lineage>
</organism>
<protein>
    <recommendedName>
        <fullName evidence="3 10">Beta sliding clamp</fullName>
    </recommendedName>
</protein>
<dbReference type="SMART" id="SM00480">
    <property type="entry name" value="POL3Bc"/>
    <property type="match status" value="1"/>
</dbReference>
<dbReference type="Pfam" id="PF02768">
    <property type="entry name" value="DNA_pol3_beta_3"/>
    <property type="match status" value="1"/>
</dbReference>
<name>F0NYL0_WEEVC</name>
<dbReference type="Pfam" id="PF02767">
    <property type="entry name" value="DNA_pol3_beta_2"/>
    <property type="match status" value="1"/>
</dbReference>
<dbReference type="GO" id="GO:0005737">
    <property type="term" value="C:cytoplasm"/>
    <property type="evidence" value="ECO:0007669"/>
    <property type="project" value="UniProtKB-SubCell"/>
</dbReference>
<keyword evidence="6 10" id="KW-0548">Nucleotidyltransferase</keyword>
<dbReference type="InterPro" id="IPR022634">
    <property type="entry name" value="DNA_polIII_beta_N"/>
</dbReference>
<evidence type="ECO:0000313" key="15">
    <source>
        <dbReference type="Proteomes" id="UP000008641"/>
    </source>
</evidence>
<dbReference type="GO" id="GO:0003887">
    <property type="term" value="F:DNA-directed DNA polymerase activity"/>
    <property type="evidence" value="ECO:0007669"/>
    <property type="project" value="UniProtKB-UniRule"/>
</dbReference>
<dbReference type="PANTHER" id="PTHR30478:SF0">
    <property type="entry name" value="BETA SLIDING CLAMP"/>
    <property type="match status" value="1"/>
</dbReference>
<feature type="domain" description="DNA polymerase III beta sliding clamp C-terminal" evidence="13">
    <location>
        <begin position="246"/>
        <end position="352"/>
    </location>
</feature>
<dbReference type="GO" id="GO:0008408">
    <property type="term" value="F:3'-5' exonuclease activity"/>
    <property type="evidence" value="ECO:0007669"/>
    <property type="project" value="InterPro"/>
</dbReference>
<evidence type="ECO:0000259" key="13">
    <source>
        <dbReference type="Pfam" id="PF02768"/>
    </source>
</evidence>
<dbReference type="OrthoDB" id="8421503at2"/>
<dbReference type="PANTHER" id="PTHR30478">
    <property type="entry name" value="DNA POLYMERASE III SUBUNIT BETA"/>
    <property type="match status" value="1"/>
</dbReference>
<reference evidence="15" key="2">
    <citation type="journal article" date="2011" name="Stand. Genomic Sci.">
        <title>Complete genome sequence of Weeksella virosa type strain (9751T).</title>
        <authorList>
            <person name="Lang E."/>
            <person name="Teshima H."/>
            <person name="Lucas S."/>
            <person name="Lapidus A."/>
            <person name="Hammon N."/>
            <person name="Deshpande S."/>
            <person name="Nolan M."/>
            <person name="Cheng J."/>
            <person name="Pitluck S."/>
            <person name="Liolios K."/>
            <person name="Pagani I."/>
            <person name="Mikhailova N."/>
            <person name="Ivanova N."/>
            <person name="Mavromatis K."/>
            <person name="Pati A."/>
            <person name="Tapia R."/>
            <person name="Han C."/>
            <person name="Goodwin L."/>
            <person name="Chen A."/>
            <person name="Palaniappan K."/>
            <person name="Land M."/>
            <person name="Hauser L."/>
            <person name="Chang Y."/>
            <person name="Jeffries C."/>
            <person name="Brambilla E."/>
            <person name="Kopitz M."/>
            <person name="Rohde M."/>
            <person name="Goker M."/>
            <person name="Tindall B."/>
            <person name="Detter J."/>
            <person name="Woyke T."/>
            <person name="Bristow J."/>
            <person name="Eisen J."/>
            <person name="Markowitz V."/>
            <person name="Hugenholtz P."/>
            <person name="Klenk H."/>
            <person name="Kyrpides N."/>
        </authorList>
    </citation>
    <scope>NUCLEOTIDE SEQUENCE [LARGE SCALE GENOMIC DNA]</scope>
    <source>
        <strain evidence="15">ATCC 43766 / DSM 16922 / JCM 21250 / NBRC 16016 / NCTC 11634 / CL345/78</strain>
    </source>
</reference>
<dbReference type="Gene3D" id="3.70.10.10">
    <property type="match status" value="1"/>
</dbReference>
<feature type="domain" description="DNA polymerase III beta sliding clamp central" evidence="12">
    <location>
        <begin position="129"/>
        <end position="242"/>
    </location>
</feature>
<keyword evidence="4 10" id="KW-0963">Cytoplasm</keyword>
<feature type="domain" description="DNA polymerase III beta sliding clamp N-terminal" evidence="11">
    <location>
        <begin position="1"/>
        <end position="118"/>
    </location>
</feature>
<evidence type="ECO:0000256" key="8">
    <source>
        <dbReference type="ARBA" id="ARBA00022932"/>
    </source>
</evidence>
<comment type="subunit">
    <text evidence="10">Forms a ring-shaped head-to-tail homodimer around DNA.</text>
</comment>
<dbReference type="GO" id="GO:0006271">
    <property type="term" value="P:DNA strand elongation involved in DNA replication"/>
    <property type="evidence" value="ECO:0007669"/>
    <property type="project" value="TreeGrafter"/>
</dbReference>
<keyword evidence="8 10" id="KW-0239">DNA-directed DNA polymerase</keyword>
<dbReference type="SUPFAM" id="SSF55979">
    <property type="entry name" value="DNA clamp"/>
    <property type="match status" value="3"/>
</dbReference>
<dbReference type="KEGG" id="wvi:Weevi_0411"/>
<keyword evidence="15" id="KW-1185">Reference proteome</keyword>
<evidence type="ECO:0000256" key="3">
    <source>
        <dbReference type="ARBA" id="ARBA00021035"/>
    </source>
</evidence>
<comment type="subcellular location">
    <subcellularLocation>
        <location evidence="1 10">Cytoplasm</location>
    </subcellularLocation>
</comment>
<dbReference type="InterPro" id="IPR046938">
    <property type="entry name" value="DNA_clamp_sf"/>
</dbReference>
<accession>F0NYL0</accession>
<dbReference type="Pfam" id="PF00712">
    <property type="entry name" value="DNA_pol3_beta"/>
    <property type="match status" value="1"/>
</dbReference>
<reference evidence="14 15" key="1">
    <citation type="journal article" date="2011" name="Stand. Genomic Sci.">
        <title>Complete genome sequence of Weeksella virosa type strain (9751).</title>
        <authorList>
            <person name="Lang E."/>
            <person name="Teshima H."/>
            <person name="Lucas S."/>
            <person name="Lapidus A."/>
            <person name="Hammon N."/>
            <person name="Deshpande S."/>
            <person name="Nolan M."/>
            <person name="Cheng J.F."/>
            <person name="Pitluck S."/>
            <person name="Liolios K."/>
            <person name="Pagani I."/>
            <person name="Mikhailova N."/>
            <person name="Ivanova N."/>
            <person name="Mavromatis K."/>
            <person name="Pati A."/>
            <person name="Tapia R."/>
            <person name="Han C."/>
            <person name="Goodwin L."/>
            <person name="Chen A."/>
            <person name="Palaniappan K."/>
            <person name="Land M."/>
            <person name="Hauser L."/>
            <person name="Chang Y.J."/>
            <person name="Jeffries C.D."/>
            <person name="Brambilla E.M."/>
            <person name="Kopitz M."/>
            <person name="Rohde M."/>
            <person name="Goker M."/>
            <person name="Tindall B.J."/>
            <person name="Detter J.C."/>
            <person name="Woyke T."/>
            <person name="Bristow J."/>
            <person name="Eisen J.A."/>
            <person name="Markowitz V."/>
            <person name="Hugenholtz P."/>
            <person name="Klenk H.P."/>
            <person name="Kyrpides N.C."/>
        </authorList>
    </citation>
    <scope>NUCLEOTIDE SEQUENCE [LARGE SCALE GENOMIC DNA]</scope>
    <source>
        <strain evidence="15">ATCC 43766 / DSM 16922 / JCM 21250 / NBRC 16016 / NCTC 11634 / CL345/78</strain>
    </source>
</reference>
<keyword evidence="7 10" id="KW-0235">DNA replication</keyword>
<evidence type="ECO:0000256" key="1">
    <source>
        <dbReference type="ARBA" id="ARBA00004496"/>
    </source>
</evidence>
<evidence type="ECO:0000256" key="7">
    <source>
        <dbReference type="ARBA" id="ARBA00022705"/>
    </source>
</evidence>
<dbReference type="GO" id="GO:0009360">
    <property type="term" value="C:DNA polymerase III complex"/>
    <property type="evidence" value="ECO:0007669"/>
    <property type="project" value="InterPro"/>
</dbReference>
<evidence type="ECO:0000256" key="2">
    <source>
        <dbReference type="ARBA" id="ARBA00010752"/>
    </source>
</evidence>
<evidence type="ECO:0000256" key="9">
    <source>
        <dbReference type="ARBA" id="ARBA00023125"/>
    </source>
</evidence>
<dbReference type="RefSeq" id="WP_013597522.1">
    <property type="nucleotide sequence ID" value="NC_015144.1"/>
</dbReference>
<dbReference type="PIRSF" id="PIRSF000804">
    <property type="entry name" value="DNA_pol_III_b"/>
    <property type="match status" value="1"/>
</dbReference>
<evidence type="ECO:0000259" key="12">
    <source>
        <dbReference type="Pfam" id="PF02767"/>
    </source>
</evidence>
<dbReference type="eggNOG" id="COG0592">
    <property type="taxonomic scope" value="Bacteria"/>
</dbReference>